<dbReference type="EMBL" id="KQ459591">
    <property type="protein sequence ID" value="KPI96990.1"/>
    <property type="molecule type" value="Genomic_DNA"/>
</dbReference>
<keyword evidence="7" id="KW-0540">Nuclease</keyword>
<comment type="function">
    <text evidence="4">Constitutes one of the two catalytic subunit of the tRNA-splicing endonuclease complex, a complex responsible for identification and cleavage of the splice sites in pre-tRNA. It cleaves pre-tRNA at the 5'- and 3'-splice sites to release the intron. The products are an intron and two tRNA half-molecules bearing 2',3'-cyclic phosphate and 5'-OH termini. There are no conserved sequences at the splice sites, but the intron is invariably located at the same site in the gene, placing the splice sites an invariant distance from the constant structural features of the tRNA body.</text>
</comment>
<dbReference type="PANTHER" id="PTHR21227:SF0">
    <property type="entry name" value="TRNA-SPLICING ENDONUCLEASE SUBUNIT SEN2"/>
    <property type="match status" value="1"/>
</dbReference>
<dbReference type="GO" id="GO:0003676">
    <property type="term" value="F:nucleic acid binding"/>
    <property type="evidence" value="ECO:0007669"/>
    <property type="project" value="InterPro"/>
</dbReference>
<evidence type="ECO:0000259" key="6">
    <source>
        <dbReference type="Pfam" id="PF01974"/>
    </source>
</evidence>
<dbReference type="PANTHER" id="PTHR21227">
    <property type="entry name" value="TRNA-SPLICING ENDONUCLEASE SUBUNIT SEN2"/>
    <property type="match status" value="1"/>
</dbReference>
<dbReference type="PIRSF" id="PIRSF011789">
    <property type="entry name" value="tRNA_splic_SEN2"/>
    <property type="match status" value="1"/>
</dbReference>
<protein>
    <recommendedName>
        <fullName evidence="4">tRNA-splicing endonuclease subunit Sen2</fullName>
        <ecNumber evidence="4">4.6.1.16</ecNumber>
    </recommendedName>
</protein>
<keyword evidence="7" id="KW-0378">Hydrolase</keyword>
<keyword evidence="7" id="KW-0255">Endonuclease</keyword>
<dbReference type="EC" id="4.6.1.16" evidence="4"/>
<proteinExistence type="inferred from homology"/>
<evidence type="ECO:0000256" key="2">
    <source>
        <dbReference type="ARBA" id="ARBA00022694"/>
    </source>
</evidence>
<dbReference type="CDD" id="cd22363">
    <property type="entry name" value="tRNA-intron_lyase_C"/>
    <property type="match status" value="1"/>
</dbReference>
<feature type="active site" evidence="5">
    <location>
        <position position="289"/>
    </location>
</feature>
<feature type="active site" evidence="5">
    <location>
        <position position="258"/>
    </location>
</feature>
<dbReference type="SUPFAM" id="SSF53032">
    <property type="entry name" value="tRNA-intron endonuclease catalytic domain-like"/>
    <property type="match status" value="1"/>
</dbReference>
<dbReference type="InterPro" id="IPR016589">
    <property type="entry name" value="tRNA_splic_SEN2"/>
</dbReference>
<dbReference type="GO" id="GO:0000214">
    <property type="term" value="C:tRNA-intron endonuclease complex"/>
    <property type="evidence" value="ECO:0007669"/>
    <property type="project" value="UniProtKB-UniRule"/>
</dbReference>
<keyword evidence="3 4" id="KW-0456">Lyase</keyword>
<dbReference type="STRING" id="66420.A0A194Q0Q6"/>
<name>A0A194Q0Q6_PAPXU</name>
<evidence type="ECO:0000256" key="1">
    <source>
        <dbReference type="ARBA" id="ARBA00008078"/>
    </source>
</evidence>
<dbReference type="InterPro" id="IPR006676">
    <property type="entry name" value="tRNA_splic"/>
</dbReference>
<dbReference type="NCBIfam" id="TIGR00324">
    <property type="entry name" value="endA"/>
    <property type="match status" value="1"/>
</dbReference>
<dbReference type="GO" id="GO:0005737">
    <property type="term" value="C:cytoplasm"/>
    <property type="evidence" value="ECO:0007669"/>
    <property type="project" value="TreeGrafter"/>
</dbReference>
<feature type="active site" evidence="5">
    <location>
        <position position="250"/>
    </location>
</feature>
<dbReference type="InterPro" id="IPR011856">
    <property type="entry name" value="tRNA_endonuc-like_dom_sf"/>
</dbReference>
<dbReference type="AlphaFoldDB" id="A0A194Q0Q6"/>
<evidence type="ECO:0000313" key="8">
    <source>
        <dbReference type="Proteomes" id="UP000053268"/>
    </source>
</evidence>
<dbReference type="InterPro" id="IPR036167">
    <property type="entry name" value="tRNA_intron_Endo_cat-like_sf"/>
</dbReference>
<accession>A0A194Q0Q6</accession>
<evidence type="ECO:0000313" key="7">
    <source>
        <dbReference type="EMBL" id="KPI96990.1"/>
    </source>
</evidence>
<dbReference type="Gene3D" id="3.40.1350.10">
    <property type="match status" value="1"/>
</dbReference>
<reference evidence="7 8" key="1">
    <citation type="journal article" date="2015" name="Nat. Commun.">
        <title>Outbred genome sequencing and CRISPR/Cas9 gene editing in butterflies.</title>
        <authorList>
            <person name="Li X."/>
            <person name="Fan D."/>
            <person name="Zhang W."/>
            <person name="Liu G."/>
            <person name="Zhang L."/>
            <person name="Zhao L."/>
            <person name="Fang X."/>
            <person name="Chen L."/>
            <person name="Dong Y."/>
            <person name="Chen Y."/>
            <person name="Ding Y."/>
            <person name="Zhao R."/>
            <person name="Feng M."/>
            <person name="Zhu Y."/>
            <person name="Feng Y."/>
            <person name="Jiang X."/>
            <person name="Zhu D."/>
            <person name="Xiang H."/>
            <person name="Feng X."/>
            <person name="Li S."/>
            <person name="Wang J."/>
            <person name="Zhang G."/>
            <person name="Kronforst M.R."/>
            <person name="Wang W."/>
        </authorList>
    </citation>
    <scope>NUCLEOTIDE SEQUENCE [LARGE SCALE GENOMIC DNA]</scope>
    <source>
        <strain evidence="7">Ya'a_city_454_Px</strain>
        <tissue evidence="7">Whole body</tissue>
    </source>
</reference>
<dbReference type="Pfam" id="PF01974">
    <property type="entry name" value="tRNA_int_endo"/>
    <property type="match status" value="1"/>
</dbReference>
<sequence length="333" mass="38491">MEVEPSLRFPLDGSMQIIFTGYYNGFGVEVRSVDEMNLLYNMGCFGKGTSSRSKPRESQNVPAVMRKRQFLKRMCWCKKYGDSKKSLESDTFLKDVNKLAAKILSDGEKQLKKDVIDLVSSDESGEEDDNCDMFSLENYNKEDLVVIIPNSDSEDDDYFANLKPKCCVNKIKIQEKLMLSKQESFFLLYGLGCLQILNNYDNVLNIEQCWKLFQEDDKYFLEKYVVYHYFRSKGYVVKPGIKFGGDFLLYKEGPSVNHADFIVLIKYAGEEYDWISIFGHLRVASTTVKEILIVEVIQPNKEELQLPKDLKEYSVREVLLSRNNPVAINDEIE</sequence>
<gene>
    <name evidence="7" type="ORF">RR46_05607</name>
</gene>
<keyword evidence="8" id="KW-1185">Reference proteome</keyword>
<feature type="domain" description="tRNA intron endonuclease catalytic" evidence="6">
    <location>
        <begin position="220"/>
        <end position="296"/>
    </location>
</feature>
<keyword evidence="2 4" id="KW-0819">tRNA processing</keyword>
<evidence type="ECO:0000256" key="3">
    <source>
        <dbReference type="ARBA" id="ARBA00023239"/>
    </source>
</evidence>
<dbReference type="InterPro" id="IPR006677">
    <property type="entry name" value="tRNA_intron_Endonuc_cat-like"/>
</dbReference>
<dbReference type="GO" id="GO:0000213">
    <property type="term" value="F:tRNA-intron lyase activity"/>
    <property type="evidence" value="ECO:0007669"/>
    <property type="project" value="UniProtKB-UniRule"/>
</dbReference>
<comment type="similarity">
    <text evidence="1 4">Belongs to the tRNA-intron endonuclease family.</text>
</comment>
<evidence type="ECO:0000256" key="5">
    <source>
        <dbReference type="PIRSR" id="PIRSR011789-1"/>
    </source>
</evidence>
<evidence type="ECO:0000256" key="4">
    <source>
        <dbReference type="PIRNR" id="PIRNR011789"/>
    </source>
</evidence>
<organism evidence="7 8">
    <name type="scientific">Papilio xuthus</name>
    <name type="common">Asian swallowtail butterfly</name>
    <dbReference type="NCBI Taxonomy" id="66420"/>
    <lineage>
        <taxon>Eukaryota</taxon>
        <taxon>Metazoa</taxon>
        <taxon>Ecdysozoa</taxon>
        <taxon>Arthropoda</taxon>
        <taxon>Hexapoda</taxon>
        <taxon>Insecta</taxon>
        <taxon>Pterygota</taxon>
        <taxon>Neoptera</taxon>
        <taxon>Endopterygota</taxon>
        <taxon>Lepidoptera</taxon>
        <taxon>Glossata</taxon>
        <taxon>Ditrysia</taxon>
        <taxon>Papilionoidea</taxon>
        <taxon>Papilionidae</taxon>
        <taxon>Papilioninae</taxon>
        <taxon>Papilio</taxon>
    </lineage>
</organism>
<dbReference type="GO" id="GO:0000379">
    <property type="term" value="P:tRNA-type intron splice site recognition and cleavage"/>
    <property type="evidence" value="ECO:0007669"/>
    <property type="project" value="TreeGrafter"/>
</dbReference>
<dbReference type="Proteomes" id="UP000053268">
    <property type="component" value="Unassembled WGS sequence"/>
</dbReference>